<dbReference type="AlphaFoldDB" id="A0A150S943"/>
<dbReference type="InterPro" id="IPR011009">
    <property type="entry name" value="Kinase-like_dom_sf"/>
</dbReference>
<dbReference type="EMBL" id="JEMB01001284">
    <property type="protein sequence ID" value="KYF88886.1"/>
    <property type="molecule type" value="Genomic_DNA"/>
</dbReference>
<dbReference type="PROSITE" id="PS00107">
    <property type="entry name" value="PROTEIN_KINASE_ATP"/>
    <property type="match status" value="1"/>
</dbReference>
<feature type="domain" description="Protein kinase" evidence="7">
    <location>
        <begin position="22"/>
        <end position="300"/>
    </location>
</feature>
<evidence type="ECO:0000256" key="3">
    <source>
        <dbReference type="ARBA" id="ARBA00022777"/>
    </source>
</evidence>
<dbReference type="GO" id="GO:0004674">
    <property type="term" value="F:protein serine/threonine kinase activity"/>
    <property type="evidence" value="ECO:0007669"/>
    <property type="project" value="TreeGrafter"/>
</dbReference>
<evidence type="ECO:0000256" key="1">
    <source>
        <dbReference type="ARBA" id="ARBA00022679"/>
    </source>
</evidence>
<evidence type="ECO:0000256" key="5">
    <source>
        <dbReference type="PROSITE-ProRule" id="PRU10141"/>
    </source>
</evidence>
<dbReference type="Proteomes" id="UP000075635">
    <property type="component" value="Unassembled WGS sequence"/>
</dbReference>
<evidence type="ECO:0000256" key="6">
    <source>
        <dbReference type="SAM" id="MobiDB-lite"/>
    </source>
</evidence>
<evidence type="ECO:0000256" key="2">
    <source>
        <dbReference type="ARBA" id="ARBA00022741"/>
    </source>
</evidence>
<dbReference type="SUPFAM" id="SSF56112">
    <property type="entry name" value="Protein kinase-like (PK-like)"/>
    <property type="match status" value="1"/>
</dbReference>
<dbReference type="PANTHER" id="PTHR43289:SF6">
    <property type="entry name" value="SERINE_THREONINE-PROTEIN KINASE NEKL-3"/>
    <property type="match status" value="1"/>
</dbReference>
<proteinExistence type="predicted"/>
<dbReference type="GO" id="GO:0005524">
    <property type="term" value="F:ATP binding"/>
    <property type="evidence" value="ECO:0007669"/>
    <property type="project" value="UniProtKB-UniRule"/>
</dbReference>
<evidence type="ECO:0000313" key="8">
    <source>
        <dbReference type="EMBL" id="KYF88886.1"/>
    </source>
</evidence>
<keyword evidence="3 8" id="KW-0418">Kinase</keyword>
<reference evidence="8 9" key="1">
    <citation type="submission" date="2014-02" db="EMBL/GenBank/DDBJ databases">
        <title>The small core and large imbalanced accessory genome model reveals a collaborative survival strategy of Sorangium cellulosum strains in nature.</title>
        <authorList>
            <person name="Han K."/>
            <person name="Peng R."/>
            <person name="Blom J."/>
            <person name="Li Y.-Z."/>
        </authorList>
    </citation>
    <scope>NUCLEOTIDE SEQUENCE [LARGE SCALE GENOMIC DNA]</scope>
    <source>
        <strain evidence="8 9">So0011-07</strain>
    </source>
</reference>
<evidence type="ECO:0000256" key="4">
    <source>
        <dbReference type="ARBA" id="ARBA00022840"/>
    </source>
</evidence>
<name>A0A150S943_SORCE</name>
<dbReference type="InterPro" id="IPR017441">
    <property type="entry name" value="Protein_kinase_ATP_BS"/>
</dbReference>
<dbReference type="InterPro" id="IPR000719">
    <property type="entry name" value="Prot_kinase_dom"/>
</dbReference>
<sequence length="549" mass="59295">MNAGGQIISTNKQASNSLLGRYRLVAKLGRGGMADVFLAVSRGPGSFNKLVVVKCLRVGMAEDPRYVLMFLDEAKLSARLNHPNVIQTYEIGGESGGYFIVMEYLEGQPLKDIVRAVVSGCPGAANFTRAAWVKIIAETLRGLHYAHELTDFDGRLLGIVHRDVSPHNIFVTYDGAVKIVDFGVAKASLNAAHTESGTFKGKMAYAAPEQAMASEDVDRRADVFAIGIVLWELLAMRRLFDGDHVAVMHQLLTRDIPRLSTVVPDIDPALDDIVATALQRDPARRFATAQEMGDALESYLLVSGEDVRNEQLGAYVLEMFAESRALVRQQVTAQFEYLTSLDVAGDIQRASMISEFPRASMVMGMNRSMWPSATAASLPVLSDHSTPGQRQHEQPAADPDSLGATVGRVSPWRQRGYLFTALGAAALLAAGAVAMVQGGALRDGQAQAPDPAPITTSSVAPEYTGVKAKVTIKSEPSDANVTWNGTELGKTPLNVELPTGMQVVVVSRAGCFDESLFLQLSESDVVERTVSLRRQEITTMPSKKDSASR</sequence>
<evidence type="ECO:0000313" key="9">
    <source>
        <dbReference type="Proteomes" id="UP000075635"/>
    </source>
</evidence>
<dbReference type="PANTHER" id="PTHR43289">
    <property type="entry name" value="MITOGEN-ACTIVATED PROTEIN KINASE KINASE KINASE 20-RELATED"/>
    <property type="match status" value="1"/>
</dbReference>
<organism evidence="8 9">
    <name type="scientific">Sorangium cellulosum</name>
    <name type="common">Polyangium cellulosum</name>
    <dbReference type="NCBI Taxonomy" id="56"/>
    <lineage>
        <taxon>Bacteria</taxon>
        <taxon>Pseudomonadati</taxon>
        <taxon>Myxococcota</taxon>
        <taxon>Polyangia</taxon>
        <taxon>Polyangiales</taxon>
        <taxon>Polyangiaceae</taxon>
        <taxon>Sorangium</taxon>
    </lineage>
</organism>
<gene>
    <name evidence="8" type="ORF">BE17_50410</name>
</gene>
<keyword evidence="1" id="KW-0808">Transferase</keyword>
<dbReference type="Pfam" id="PF00069">
    <property type="entry name" value="Pkinase"/>
    <property type="match status" value="1"/>
</dbReference>
<dbReference type="InterPro" id="IPR013229">
    <property type="entry name" value="PEGA"/>
</dbReference>
<dbReference type="Pfam" id="PF08308">
    <property type="entry name" value="PEGA"/>
    <property type="match status" value="1"/>
</dbReference>
<keyword evidence="2 5" id="KW-0547">Nucleotide-binding</keyword>
<keyword evidence="4 5" id="KW-0067">ATP-binding</keyword>
<dbReference type="Gene3D" id="3.30.200.20">
    <property type="entry name" value="Phosphorylase Kinase, domain 1"/>
    <property type="match status" value="1"/>
</dbReference>
<dbReference type="PROSITE" id="PS50011">
    <property type="entry name" value="PROTEIN_KINASE_DOM"/>
    <property type="match status" value="1"/>
</dbReference>
<protein>
    <submittedName>
        <fullName evidence="8">Protein kinase</fullName>
    </submittedName>
</protein>
<dbReference type="Gene3D" id="1.10.510.10">
    <property type="entry name" value="Transferase(Phosphotransferase) domain 1"/>
    <property type="match status" value="1"/>
</dbReference>
<accession>A0A150S943</accession>
<comment type="caution">
    <text evidence="8">The sequence shown here is derived from an EMBL/GenBank/DDBJ whole genome shotgun (WGS) entry which is preliminary data.</text>
</comment>
<dbReference type="CDD" id="cd14014">
    <property type="entry name" value="STKc_PknB_like"/>
    <property type="match status" value="1"/>
</dbReference>
<feature type="binding site" evidence="5">
    <location>
        <position position="54"/>
    </location>
    <ligand>
        <name>ATP</name>
        <dbReference type="ChEBI" id="CHEBI:30616"/>
    </ligand>
</feature>
<dbReference type="PROSITE" id="PS00109">
    <property type="entry name" value="PROTEIN_KINASE_TYR"/>
    <property type="match status" value="1"/>
</dbReference>
<dbReference type="InterPro" id="IPR008266">
    <property type="entry name" value="Tyr_kinase_AS"/>
</dbReference>
<evidence type="ECO:0000259" key="7">
    <source>
        <dbReference type="PROSITE" id="PS50011"/>
    </source>
</evidence>
<feature type="region of interest" description="Disordered" evidence="6">
    <location>
        <begin position="379"/>
        <end position="405"/>
    </location>
</feature>